<dbReference type="InterPro" id="IPR028889">
    <property type="entry name" value="USP"/>
</dbReference>
<evidence type="ECO:0000256" key="2">
    <source>
        <dbReference type="ARBA" id="ARBA00009085"/>
    </source>
</evidence>
<dbReference type="PANTHER" id="PTHR21646:SF24">
    <property type="entry name" value="UBIQUITIN CARBOXYL-TERMINAL HYDROLASE"/>
    <property type="match status" value="1"/>
</dbReference>
<proteinExistence type="inferred from homology"/>
<comment type="similarity">
    <text evidence="2">Belongs to the peptidase C19 family.</text>
</comment>
<evidence type="ECO:0000256" key="1">
    <source>
        <dbReference type="ARBA" id="ARBA00000707"/>
    </source>
</evidence>
<evidence type="ECO:0000313" key="10">
    <source>
        <dbReference type="Proteomes" id="UP000078113"/>
    </source>
</evidence>
<dbReference type="Proteomes" id="UP000078113">
    <property type="component" value="Unassembled WGS sequence"/>
</dbReference>
<keyword evidence="7" id="KW-0788">Thiol protease</keyword>
<comment type="catalytic activity">
    <reaction evidence="1">
        <text>Thiol-dependent hydrolysis of ester, thioester, amide, peptide and isopeptide bonds formed by the C-terminal Gly of ubiquitin (a 76-residue protein attached to proteins as an intracellular targeting signal).</text>
        <dbReference type="EC" id="3.4.19.12"/>
    </reaction>
</comment>
<dbReference type="InterPro" id="IPR001394">
    <property type="entry name" value="Peptidase_C19_UCH"/>
</dbReference>
<keyword evidence="10" id="KW-1185">Reference proteome</keyword>
<name>A0A8X7N1K4_9BASI</name>
<dbReference type="GO" id="GO:0006508">
    <property type="term" value="P:proteolysis"/>
    <property type="evidence" value="ECO:0007669"/>
    <property type="project" value="UniProtKB-KW"/>
</dbReference>
<evidence type="ECO:0000256" key="7">
    <source>
        <dbReference type="ARBA" id="ARBA00022807"/>
    </source>
</evidence>
<dbReference type="SUPFAM" id="SSF54001">
    <property type="entry name" value="Cysteine proteinases"/>
    <property type="match status" value="1"/>
</dbReference>
<keyword evidence="5" id="KW-0833">Ubl conjugation pathway</keyword>
<gene>
    <name evidence="9" type="ORF">A4X09_0g7773</name>
</gene>
<dbReference type="PROSITE" id="PS50235">
    <property type="entry name" value="USP_3"/>
    <property type="match status" value="1"/>
</dbReference>
<dbReference type="Gene3D" id="3.90.70.10">
    <property type="entry name" value="Cysteine proteinases"/>
    <property type="match status" value="1"/>
</dbReference>
<evidence type="ECO:0000313" key="9">
    <source>
        <dbReference type="EMBL" id="KAE8260345.1"/>
    </source>
</evidence>
<dbReference type="EC" id="3.4.19.12" evidence="3"/>
<dbReference type="GO" id="GO:0004843">
    <property type="term" value="F:cysteine-type deubiquitinase activity"/>
    <property type="evidence" value="ECO:0007669"/>
    <property type="project" value="UniProtKB-EC"/>
</dbReference>
<dbReference type="Pfam" id="PF00443">
    <property type="entry name" value="UCH"/>
    <property type="match status" value="1"/>
</dbReference>
<dbReference type="InterPro" id="IPR050185">
    <property type="entry name" value="Ub_carboxyl-term_hydrolase"/>
</dbReference>
<evidence type="ECO:0000256" key="3">
    <source>
        <dbReference type="ARBA" id="ARBA00012759"/>
    </source>
</evidence>
<evidence type="ECO:0000256" key="6">
    <source>
        <dbReference type="ARBA" id="ARBA00022801"/>
    </source>
</evidence>
<dbReference type="InterPro" id="IPR038765">
    <property type="entry name" value="Papain-like_cys_pep_sf"/>
</dbReference>
<reference evidence="9" key="1">
    <citation type="submission" date="2016-04" db="EMBL/GenBank/DDBJ databases">
        <authorList>
            <person name="Nguyen H.D."/>
            <person name="Samba Siva P."/>
            <person name="Cullis J."/>
            <person name="Levesque C.A."/>
            <person name="Hambleton S."/>
        </authorList>
    </citation>
    <scope>NUCLEOTIDE SEQUENCE</scope>
    <source>
        <strain evidence="9">DAOMC 236422</strain>
    </source>
</reference>
<evidence type="ECO:0000256" key="5">
    <source>
        <dbReference type="ARBA" id="ARBA00022786"/>
    </source>
</evidence>
<dbReference type="PANTHER" id="PTHR21646">
    <property type="entry name" value="UBIQUITIN CARBOXYL-TERMINAL HYDROLASE"/>
    <property type="match status" value="1"/>
</dbReference>
<feature type="domain" description="USP" evidence="8">
    <location>
        <begin position="1"/>
        <end position="150"/>
    </location>
</feature>
<evidence type="ECO:0000259" key="8">
    <source>
        <dbReference type="PROSITE" id="PS50235"/>
    </source>
</evidence>
<keyword evidence="4" id="KW-0645">Protease</keyword>
<reference evidence="9" key="2">
    <citation type="journal article" date="2019" name="IMA Fungus">
        <title>Genome sequencing and comparison of five Tilletia species to identify candidate genes for the detection of regulated species infecting wheat.</title>
        <authorList>
            <person name="Nguyen H.D.T."/>
            <person name="Sultana T."/>
            <person name="Kesanakurti P."/>
            <person name="Hambleton S."/>
        </authorList>
    </citation>
    <scope>NUCLEOTIDE SEQUENCE</scope>
    <source>
        <strain evidence="9">DAOMC 236422</strain>
    </source>
</reference>
<dbReference type="GO" id="GO:0016579">
    <property type="term" value="P:protein deubiquitination"/>
    <property type="evidence" value="ECO:0007669"/>
    <property type="project" value="InterPro"/>
</dbReference>
<dbReference type="AlphaFoldDB" id="A0A8X7N1K4"/>
<sequence length="157" mass="17655">FRQATKKLDLWEVPDILVVPPNRFSAERSARDKLEDFVNLPLESLNLSERVESWKAKIRDEAAMNVDGADVAAAVDDSDQDPIYDLYAVDNRYGGLGGGHHTAYAQNPMDGKWYYFDDSSVRQVEAAAVQVIVWQHCSLPSSHVFQYRKLANSGYAC</sequence>
<protein>
    <recommendedName>
        <fullName evidence="3">ubiquitinyl hydrolase 1</fullName>
        <ecNumber evidence="3">3.4.19.12</ecNumber>
    </recommendedName>
</protein>
<accession>A0A8X7N1K4</accession>
<keyword evidence="6" id="KW-0378">Hydrolase</keyword>
<feature type="non-terminal residue" evidence="9">
    <location>
        <position position="1"/>
    </location>
</feature>
<evidence type="ECO:0000256" key="4">
    <source>
        <dbReference type="ARBA" id="ARBA00022670"/>
    </source>
</evidence>
<dbReference type="EMBL" id="LWDG02001157">
    <property type="protein sequence ID" value="KAE8260345.1"/>
    <property type="molecule type" value="Genomic_DNA"/>
</dbReference>
<comment type="caution">
    <text evidence="9">The sequence shown here is derived from an EMBL/GenBank/DDBJ whole genome shotgun (WGS) entry which is preliminary data.</text>
</comment>
<organism evidence="9 10">
    <name type="scientific">Tilletia walkeri</name>
    <dbReference type="NCBI Taxonomy" id="117179"/>
    <lineage>
        <taxon>Eukaryota</taxon>
        <taxon>Fungi</taxon>
        <taxon>Dikarya</taxon>
        <taxon>Basidiomycota</taxon>
        <taxon>Ustilaginomycotina</taxon>
        <taxon>Exobasidiomycetes</taxon>
        <taxon>Tilletiales</taxon>
        <taxon>Tilletiaceae</taxon>
        <taxon>Tilletia</taxon>
    </lineage>
</organism>